<accession>A0AAW0PA98</accession>
<evidence type="ECO:0000313" key="1">
    <source>
        <dbReference type="EMBL" id="KAK7916218.1"/>
    </source>
</evidence>
<keyword evidence="2" id="KW-1185">Reference proteome</keyword>
<gene>
    <name evidence="1" type="ORF">WMY93_011979</name>
</gene>
<proteinExistence type="predicted"/>
<dbReference type="Proteomes" id="UP001460270">
    <property type="component" value="Unassembled WGS sequence"/>
</dbReference>
<organism evidence="1 2">
    <name type="scientific">Mugilogobius chulae</name>
    <name type="common">yellowstripe goby</name>
    <dbReference type="NCBI Taxonomy" id="88201"/>
    <lineage>
        <taxon>Eukaryota</taxon>
        <taxon>Metazoa</taxon>
        <taxon>Chordata</taxon>
        <taxon>Craniata</taxon>
        <taxon>Vertebrata</taxon>
        <taxon>Euteleostomi</taxon>
        <taxon>Actinopterygii</taxon>
        <taxon>Neopterygii</taxon>
        <taxon>Teleostei</taxon>
        <taxon>Neoteleostei</taxon>
        <taxon>Acanthomorphata</taxon>
        <taxon>Gobiaria</taxon>
        <taxon>Gobiiformes</taxon>
        <taxon>Gobioidei</taxon>
        <taxon>Gobiidae</taxon>
        <taxon>Gobionellinae</taxon>
        <taxon>Mugilogobius</taxon>
    </lineage>
</organism>
<dbReference type="AlphaFoldDB" id="A0AAW0PA98"/>
<dbReference type="Gene3D" id="2.60.220.50">
    <property type="match status" value="1"/>
</dbReference>
<dbReference type="InterPro" id="IPR046338">
    <property type="entry name" value="GAIN_dom_sf"/>
</dbReference>
<comment type="caution">
    <text evidence="1">The sequence shown here is derived from an EMBL/GenBank/DDBJ whole genome shotgun (WGS) entry which is preliminary data.</text>
</comment>
<sequence length="150" mass="16210">MQNVLKTVDILVSEQAFDSWSSLFGNSSTSAISSLLKVLENLSASLEGDFSISTPHILLNRSCISTFNLAHLSSSDSITITDSNQTNVSITAVTFSTLGRLMPSQALSSSQENSIINADVILVKVNQSLSHELSVRFKKKDTSRARTICV</sequence>
<reference evidence="2" key="1">
    <citation type="submission" date="2024-04" db="EMBL/GenBank/DDBJ databases">
        <title>Salinicola lusitanus LLJ914,a marine bacterium isolated from the Okinawa Trough.</title>
        <authorList>
            <person name="Li J."/>
        </authorList>
    </citation>
    <scope>NUCLEOTIDE SEQUENCE [LARGE SCALE GENOMIC DNA]</scope>
</reference>
<evidence type="ECO:0000313" key="2">
    <source>
        <dbReference type="Proteomes" id="UP001460270"/>
    </source>
</evidence>
<dbReference type="EMBL" id="JBBPFD010000008">
    <property type="protein sequence ID" value="KAK7916218.1"/>
    <property type="molecule type" value="Genomic_DNA"/>
</dbReference>
<name>A0AAW0PA98_9GOBI</name>
<protein>
    <submittedName>
        <fullName evidence="1">Uncharacterized protein</fullName>
    </submittedName>
</protein>